<keyword evidence="8" id="KW-1185">Reference proteome</keyword>
<keyword evidence="2" id="KW-0973">c-di-GMP</keyword>
<sequence length="595" mass="66511">MTEPSLNSGTDATVLVCDDDPTYLLLMEETLSSDNLNVLTAANGLDALKLYLKHEPSIVLLDVHMPMLSGFEVCAEIRKHPKGKDTPILMVTGADDILSIESAYKHGATDFLPKPIRWPMVAHRVRYMLKGSETFNSLKQSEEKMRRLAYFDSLTGLPNRQSLDESLEKAIRCAVKEQQNLCIMYIDLDNFKRINDTLGHEFGDKLLKKISEKIIQCLKGKTCIPEALQSVAEIEVSRLGGDEFMILLNNTTNDGDVKVVAQSLVDCISELVSIDDHEVALTPSIGIAIYPRDGANLTELKKHADVAMYYAKTMGRNGYRFYAESLNKNAMKFLQIEGCLRNALNNDEFSLHYQPQVCLKSHKIISVEALLRWESPELGNVTPSEFIPVAEDSGIINDLGEWVMRKSCVQAKKWMDAGMQNFRVSVNLSSIQFKRASLLNMIKRALDDSGLPASLLEVELTESAIMNDIDQNITRLNQIRDLGVAIALDDFGTGYSSLSYLKRFPINTLKIDRSFIITIDTDPEDAAIVEAIITLANTLKLTVIAEGVETHGQLKALNRFHCDIIQGFYFSKPVPAEQITKIVQQPLNKDLFAQI</sequence>
<keyword evidence="3" id="KW-0597">Phosphoprotein</keyword>
<evidence type="ECO:0000256" key="2">
    <source>
        <dbReference type="ARBA" id="ARBA00022636"/>
    </source>
</evidence>
<dbReference type="InterPro" id="IPR035919">
    <property type="entry name" value="EAL_sf"/>
</dbReference>
<organism evidence="7 8">
    <name type="scientific">Brumicola pallidula DSM 14239 = ACAM 615</name>
    <dbReference type="NCBI Taxonomy" id="1121922"/>
    <lineage>
        <taxon>Bacteria</taxon>
        <taxon>Pseudomonadati</taxon>
        <taxon>Pseudomonadota</taxon>
        <taxon>Gammaproteobacteria</taxon>
        <taxon>Alteromonadales</taxon>
        <taxon>Alteromonadaceae</taxon>
        <taxon>Brumicola</taxon>
    </lineage>
</organism>
<dbReference type="Gene3D" id="3.40.50.2300">
    <property type="match status" value="1"/>
</dbReference>
<accession>K6YCN7</accession>
<dbReference type="InterPro" id="IPR052155">
    <property type="entry name" value="Biofilm_reg_signaling"/>
</dbReference>
<dbReference type="InterPro" id="IPR001789">
    <property type="entry name" value="Sig_transdc_resp-reg_receiver"/>
</dbReference>
<dbReference type="FunFam" id="3.20.20.450:FF:000001">
    <property type="entry name" value="Cyclic di-GMP phosphodiesterase yahA"/>
    <property type="match status" value="1"/>
</dbReference>
<dbReference type="InterPro" id="IPR000160">
    <property type="entry name" value="GGDEF_dom"/>
</dbReference>
<dbReference type="CDD" id="cd01948">
    <property type="entry name" value="EAL"/>
    <property type="match status" value="1"/>
</dbReference>
<dbReference type="AlphaFoldDB" id="K6YCN7"/>
<dbReference type="SMART" id="SM00448">
    <property type="entry name" value="REC"/>
    <property type="match status" value="1"/>
</dbReference>
<dbReference type="NCBIfam" id="TIGR00254">
    <property type="entry name" value="GGDEF"/>
    <property type="match status" value="1"/>
</dbReference>
<evidence type="ECO:0000259" key="6">
    <source>
        <dbReference type="PROSITE" id="PS50887"/>
    </source>
</evidence>
<dbReference type="PROSITE" id="PS50883">
    <property type="entry name" value="EAL"/>
    <property type="match status" value="1"/>
</dbReference>
<dbReference type="Pfam" id="PF00072">
    <property type="entry name" value="Response_reg"/>
    <property type="match status" value="1"/>
</dbReference>
<dbReference type="SMART" id="SM00052">
    <property type="entry name" value="EAL"/>
    <property type="match status" value="1"/>
</dbReference>
<comment type="caution">
    <text evidence="7">The sequence shown here is derived from an EMBL/GenBank/DDBJ whole genome shotgun (WGS) entry which is preliminary data.</text>
</comment>
<dbReference type="Gene3D" id="3.20.20.450">
    <property type="entry name" value="EAL domain"/>
    <property type="match status" value="1"/>
</dbReference>
<gene>
    <name evidence="7" type="primary">ykoW</name>
    <name evidence="7" type="ORF">GPAL_3663</name>
</gene>
<protein>
    <recommendedName>
        <fullName evidence="1">cyclic-guanylate-specific phosphodiesterase</fullName>
        <ecNumber evidence="1">3.1.4.52</ecNumber>
    </recommendedName>
</protein>
<evidence type="ECO:0000259" key="5">
    <source>
        <dbReference type="PROSITE" id="PS50883"/>
    </source>
</evidence>
<dbReference type="PROSITE" id="PS50110">
    <property type="entry name" value="RESPONSE_REGULATORY"/>
    <property type="match status" value="1"/>
</dbReference>
<dbReference type="Proteomes" id="UP000006251">
    <property type="component" value="Unassembled WGS sequence"/>
</dbReference>
<evidence type="ECO:0000313" key="7">
    <source>
        <dbReference type="EMBL" id="GAC30504.1"/>
    </source>
</evidence>
<dbReference type="EMBL" id="BAEQ01000063">
    <property type="protein sequence ID" value="GAC30504.1"/>
    <property type="molecule type" value="Genomic_DNA"/>
</dbReference>
<feature type="domain" description="EAL" evidence="5">
    <location>
        <begin position="333"/>
        <end position="587"/>
    </location>
</feature>
<dbReference type="Pfam" id="PF00990">
    <property type="entry name" value="GGDEF"/>
    <property type="match status" value="1"/>
</dbReference>
<dbReference type="SUPFAM" id="SSF52172">
    <property type="entry name" value="CheY-like"/>
    <property type="match status" value="1"/>
</dbReference>
<feature type="domain" description="Response regulatory" evidence="4">
    <location>
        <begin position="13"/>
        <end position="129"/>
    </location>
</feature>
<dbReference type="Pfam" id="PF00563">
    <property type="entry name" value="EAL"/>
    <property type="match status" value="1"/>
</dbReference>
<dbReference type="EC" id="3.1.4.52" evidence="1"/>
<dbReference type="STRING" id="1121922.GCA_000428905_03216"/>
<dbReference type="RefSeq" id="WP_006014705.1">
    <property type="nucleotide sequence ID" value="NZ_BAEQ01000063.1"/>
</dbReference>
<dbReference type="InterPro" id="IPR011006">
    <property type="entry name" value="CheY-like_superfamily"/>
</dbReference>
<dbReference type="SMART" id="SM00267">
    <property type="entry name" value="GGDEF"/>
    <property type="match status" value="1"/>
</dbReference>
<proteinExistence type="predicted"/>
<dbReference type="PANTHER" id="PTHR44757:SF2">
    <property type="entry name" value="BIOFILM ARCHITECTURE MAINTENANCE PROTEIN MBAA"/>
    <property type="match status" value="1"/>
</dbReference>
<dbReference type="GO" id="GO:0000160">
    <property type="term" value="P:phosphorelay signal transduction system"/>
    <property type="evidence" value="ECO:0007669"/>
    <property type="project" value="InterPro"/>
</dbReference>
<dbReference type="SUPFAM" id="SSF55073">
    <property type="entry name" value="Nucleotide cyclase"/>
    <property type="match status" value="1"/>
</dbReference>
<dbReference type="InterPro" id="IPR043128">
    <property type="entry name" value="Rev_trsase/Diguanyl_cyclase"/>
</dbReference>
<dbReference type="Gene3D" id="3.30.70.270">
    <property type="match status" value="1"/>
</dbReference>
<dbReference type="PROSITE" id="PS50887">
    <property type="entry name" value="GGDEF"/>
    <property type="match status" value="1"/>
</dbReference>
<reference evidence="8" key="1">
    <citation type="journal article" date="2014" name="Environ. Microbiol.">
        <title>Comparative genomics of the marine bacterial genus Glaciecola reveals the high degree of genomic diversity and genomic characteristic for cold adaptation.</title>
        <authorList>
            <person name="Qin Q.L."/>
            <person name="Xie B.B."/>
            <person name="Yu Y."/>
            <person name="Shu Y.L."/>
            <person name="Rong J.C."/>
            <person name="Zhang Y.J."/>
            <person name="Zhao D.L."/>
            <person name="Chen X.L."/>
            <person name="Zhang X.Y."/>
            <person name="Chen B."/>
            <person name="Zhou B.C."/>
            <person name="Zhang Y.Z."/>
        </authorList>
    </citation>
    <scope>NUCLEOTIDE SEQUENCE [LARGE SCALE GENOMIC DNA]</scope>
    <source>
        <strain evidence="8">ACAM 615</strain>
    </source>
</reference>
<feature type="modified residue" description="4-aspartylphosphate" evidence="3">
    <location>
        <position position="62"/>
    </location>
</feature>
<dbReference type="SUPFAM" id="SSF141868">
    <property type="entry name" value="EAL domain-like"/>
    <property type="match status" value="1"/>
</dbReference>
<dbReference type="PANTHER" id="PTHR44757">
    <property type="entry name" value="DIGUANYLATE CYCLASE DGCP"/>
    <property type="match status" value="1"/>
</dbReference>
<evidence type="ECO:0000256" key="1">
    <source>
        <dbReference type="ARBA" id="ARBA00012282"/>
    </source>
</evidence>
<dbReference type="GO" id="GO:0071111">
    <property type="term" value="F:cyclic-guanylate-specific phosphodiesterase activity"/>
    <property type="evidence" value="ECO:0007669"/>
    <property type="project" value="UniProtKB-EC"/>
</dbReference>
<dbReference type="CDD" id="cd01949">
    <property type="entry name" value="GGDEF"/>
    <property type="match status" value="1"/>
</dbReference>
<dbReference type="InterPro" id="IPR029787">
    <property type="entry name" value="Nucleotide_cyclase"/>
</dbReference>
<feature type="domain" description="GGDEF" evidence="6">
    <location>
        <begin position="179"/>
        <end position="324"/>
    </location>
</feature>
<evidence type="ECO:0000259" key="4">
    <source>
        <dbReference type="PROSITE" id="PS50110"/>
    </source>
</evidence>
<evidence type="ECO:0000313" key="8">
    <source>
        <dbReference type="Proteomes" id="UP000006251"/>
    </source>
</evidence>
<dbReference type="InterPro" id="IPR001633">
    <property type="entry name" value="EAL_dom"/>
</dbReference>
<evidence type="ECO:0000256" key="3">
    <source>
        <dbReference type="PROSITE-ProRule" id="PRU00169"/>
    </source>
</evidence>
<name>K6YCN7_9ALTE</name>